<evidence type="ECO:0000256" key="1">
    <source>
        <dbReference type="SAM" id="MobiDB-lite"/>
    </source>
</evidence>
<organism evidence="2 3">
    <name type="scientific">Microbispora amethystogenes</name>
    <dbReference type="NCBI Taxonomy" id="1427754"/>
    <lineage>
        <taxon>Bacteria</taxon>
        <taxon>Bacillati</taxon>
        <taxon>Actinomycetota</taxon>
        <taxon>Actinomycetes</taxon>
        <taxon>Streptosporangiales</taxon>
        <taxon>Streptosporangiaceae</taxon>
        <taxon>Microbispora</taxon>
    </lineage>
</organism>
<feature type="compositionally biased region" description="Polar residues" evidence="1">
    <location>
        <begin position="94"/>
        <end position="106"/>
    </location>
</feature>
<evidence type="ECO:0000313" key="2">
    <source>
        <dbReference type="EMBL" id="GIH33246.1"/>
    </source>
</evidence>
<gene>
    <name evidence="2" type="ORF">Mam01_34100</name>
</gene>
<protein>
    <recommendedName>
        <fullName evidence="4">Transposase</fullName>
    </recommendedName>
</protein>
<proteinExistence type="predicted"/>
<keyword evidence="3" id="KW-1185">Reference proteome</keyword>
<dbReference type="InterPro" id="IPR036388">
    <property type="entry name" value="WH-like_DNA-bd_sf"/>
</dbReference>
<dbReference type="InterPro" id="IPR002514">
    <property type="entry name" value="Transposase_8"/>
</dbReference>
<dbReference type="EMBL" id="BOOB01000023">
    <property type="protein sequence ID" value="GIH33246.1"/>
    <property type="molecule type" value="Genomic_DNA"/>
</dbReference>
<dbReference type="RefSeq" id="WP_204286282.1">
    <property type="nucleotide sequence ID" value="NZ_BAABEJ010000013.1"/>
</dbReference>
<dbReference type="Proteomes" id="UP000651728">
    <property type="component" value="Unassembled WGS sequence"/>
</dbReference>
<accession>A0ABQ4FEL3</accession>
<dbReference type="Pfam" id="PF01527">
    <property type="entry name" value="HTH_Tnp_1"/>
    <property type="match status" value="1"/>
</dbReference>
<comment type="caution">
    <text evidence="2">The sequence shown here is derived from an EMBL/GenBank/DDBJ whole genome shotgun (WGS) entry which is preliminary data.</text>
</comment>
<dbReference type="SUPFAM" id="SSF46689">
    <property type="entry name" value="Homeodomain-like"/>
    <property type="match status" value="1"/>
</dbReference>
<sequence>MPRSYPPEFRRKVLDLLKAGRIVQQVAADLQISDQTIYNWRRQERIDAGLEPGITSSDQAELVSWPESVPTCPTGTHRRSVGRPGEGRGPRATPRSSPSMISNTGS</sequence>
<evidence type="ECO:0000313" key="3">
    <source>
        <dbReference type="Proteomes" id="UP000651728"/>
    </source>
</evidence>
<feature type="region of interest" description="Disordered" evidence="1">
    <location>
        <begin position="50"/>
        <end position="106"/>
    </location>
</feature>
<reference evidence="2 3" key="1">
    <citation type="submission" date="2021-01" db="EMBL/GenBank/DDBJ databases">
        <title>Whole genome shotgun sequence of Microbispora amethystogenes NBRC 101907.</title>
        <authorList>
            <person name="Komaki H."/>
            <person name="Tamura T."/>
        </authorList>
    </citation>
    <scope>NUCLEOTIDE SEQUENCE [LARGE SCALE GENOMIC DNA]</scope>
    <source>
        <strain evidence="2 3">NBRC 101907</strain>
    </source>
</reference>
<name>A0ABQ4FEL3_9ACTN</name>
<dbReference type="InterPro" id="IPR009057">
    <property type="entry name" value="Homeodomain-like_sf"/>
</dbReference>
<dbReference type="Gene3D" id="1.10.10.10">
    <property type="entry name" value="Winged helix-like DNA-binding domain superfamily/Winged helix DNA-binding domain"/>
    <property type="match status" value="1"/>
</dbReference>
<evidence type="ECO:0008006" key="4">
    <source>
        <dbReference type="Google" id="ProtNLM"/>
    </source>
</evidence>